<dbReference type="SUPFAM" id="SSF46579">
    <property type="entry name" value="Prefoldin"/>
    <property type="match status" value="1"/>
</dbReference>
<dbReference type="PANTHER" id="PTHR15111">
    <property type="entry name" value="RNA POLYMERASE II SUBUNIT 5-MEDIATING PROTEIN NNX3"/>
    <property type="match status" value="1"/>
</dbReference>
<evidence type="ECO:0000256" key="12">
    <source>
        <dbReference type="ARBA" id="ARBA00023272"/>
    </source>
</evidence>
<keyword evidence="9" id="KW-0496">Mitochondrion</keyword>
<evidence type="ECO:0000256" key="15">
    <source>
        <dbReference type="ARBA" id="ARBA00053952"/>
    </source>
</evidence>
<sequence length="487" mass="55617">MERIAVDRTRLSLENVSRLREEHAKVVSGCREKIQHWKKVESDYEALQERLNTLPDKLSYEVMVPFGPLAFMPGRLVQTNEITALLGDNWFAKCSAKQATELVDHRKKHVRKALDDLQEVLKNFESRAGLTKDLQRMSDEAGEYCDIREEASEEIVVTKGKPRVAHKPHSKPRPEIAIAPGFLDEDSKAKGRIVDDEALWARLEELQEEELSEEKIESLLIRSPSSEEDKENLKTDLNVEKSINDAHTQDNYERTEPILNTSHTNGPSHHSDTEEDLDSTKNAVATIYFRHTVEPKKVRINTGRNTTLKYSEKKEEAKRKRRNSTGNGNSTPELPIIKTPADIYRIFVDVVNGEYVPRKSIMKSRSRENSVCSDTSESSAPEFDDKPCYMRRNTWDESPCSDDGDWFQDLEDHFSKKLPPVFEPLEAFSGTVVEKETFSSSVPVTSIAHPTLPTIQEWKSEELSSATPDEDTKRVSKFKASRLHHKN</sequence>
<evidence type="ECO:0000256" key="19">
    <source>
        <dbReference type="SAM" id="MobiDB-lite"/>
    </source>
</evidence>
<reference evidence="20" key="2">
    <citation type="submission" date="2025-09" db="UniProtKB">
        <authorList>
            <consortium name="Ensembl"/>
        </authorList>
    </citation>
    <scope>IDENTIFICATION</scope>
</reference>
<evidence type="ECO:0000256" key="9">
    <source>
        <dbReference type="ARBA" id="ARBA00023128"/>
    </source>
</evidence>
<evidence type="ECO:0000256" key="7">
    <source>
        <dbReference type="ARBA" id="ARBA00022553"/>
    </source>
</evidence>
<accession>A0A8C5WBP7</accession>
<comment type="similarity">
    <text evidence="14">Belongs to the RNA polymerase II subunit 5-mediating protein family.</text>
</comment>
<evidence type="ECO:0000256" key="3">
    <source>
        <dbReference type="ARBA" id="ARBA00004279"/>
    </source>
</evidence>
<evidence type="ECO:0000256" key="16">
    <source>
        <dbReference type="ARBA" id="ARBA00064379"/>
    </source>
</evidence>
<dbReference type="AlphaFoldDB" id="A0A8C5WBP7"/>
<dbReference type="InterPro" id="IPR009053">
    <property type="entry name" value="Prefoldin"/>
</dbReference>
<protein>
    <recommendedName>
        <fullName evidence="18">Protein phosphatase 1 regulatory subunit 19</fullName>
    </recommendedName>
    <alternativeName>
        <fullName evidence="17">RNA polymerase II subunit 5-mediating protein</fullName>
    </alternativeName>
</protein>
<dbReference type="Proteomes" id="UP000694569">
    <property type="component" value="Unplaced"/>
</dbReference>
<dbReference type="GO" id="GO:0030425">
    <property type="term" value="C:dendrite"/>
    <property type="evidence" value="ECO:0007669"/>
    <property type="project" value="UniProtKB-SubCell"/>
</dbReference>
<dbReference type="GO" id="GO:0005634">
    <property type="term" value="C:nucleus"/>
    <property type="evidence" value="ECO:0007669"/>
    <property type="project" value="UniProtKB-SubCell"/>
</dbReference>
<feature type="compositionally biased region" description="Polar residues" evidence="19">
    <location>
        <begin position="258"/>
        <end position="268"/>
    </location>
</feature>
<evidence type="ECO:0000313" key="21">
    <source>
        <dbReference type="Proteomes" id="UP000694569"/>
    </source>
</evidence>
<reference evidence="20" key="1">
    <citation type="submission" date="2025-08" db="UniProtKB">
        <authorList>
            <consortium name="Ensembl"/>
        </authorList>
    </citation>
    <scope>IDENTIFICATION</scope>
</reference>
<evidence type="ECO:0000256" key="8">
    <source>
        <dbReference type="ARBA" id="ARBA00023015"/>
    </source>
</evidence>
<evidence type="ECO:0000256" key="18">
    <source>
        <dbReference type="ARBA" id="ARBA00082683"/>
    </source>
</evidence>
<dbReference type="InterPro" id="IPR004127">
    <property type="entry name" value="Prefoldin_subunit_alpha"/>
</dbReference>
<dbReference type="Ensembl" id="ENSLLET00000027753.1">
    <property type="protein sequence ID" value="ENSLLEP00000026712.1"/>
    <property type="gene ID" value="ENSLLEG00000016966.1"/>
</dbReference>
<dbReference type="GeneTree" id="ENSGT00390000002362"/>
<organism evidence="20 21">
    <name type="scientific">Leptobrachium leishanense</name>
    <name type="common">Leishan spiny toad</name>
    <dbReference type="NCBI Taxonomy" id="445787"/>
    <lineage>
        <taxon>Eukaryota</taxon>
        <taxon>Metazoa</taxon>
        <taxon>Chordata</taxon>
        <taxon>Craniata</taxon>
        <taxon>Vertebrata</taxon>
        <taxon>Euteleostomi</taxon>
        <taxon>Amphibia</taxon>
        <taxon>Batrachia</taxon>
        <taxon>Anura</taxon>
        <taxon>Pelobatoidea</taxon>
        <taxon>Megophryidae</taxon>
        <taxon>Leptobrachium</taxon>
    </lineage>
</organism>
<proteinExistence type="inferred from homology"/>
<keyword evidence="11" id="KW-0539">Nucleus</keyword>
<feature type="compositionally biased region" description="Basic residues" evidence="19">
    <location>
        <begin position="475"/>
        <end position="487"/>
    </location>
</feature>
<feature type="region of interest" description="Disordered" evidence="19">
    <location>
        <begin position="458"/>
        <end position="487"/>
    </location>
</feature>
<name>A0A8C5WBP7_9ANUR</name>
<evidence type="ECO:0000256" key="14">
    <source>
        <dbReference type="ARBA" id="ARBA00038295"/>
    </source>
</evidence>
<dbReference type="GO" id="GO:0005739">
    <property type="term" value="C:mitochondrion"/>
    <property type="evidence" value="ECO:0007669"/>
    <property type="project" value="UniProtKB-SubCell"/>
</dbReference>
<evidence type="ECO:0000256" key="13">
    <source>
        <dbReference type="ARBA" id="ARBA00023273"/>
    </source>
</evidence>
<keyword evidence="13" id="KW-0966">Cell projection</keyword>
<dbReference type="GO" id="GO:0000122">
    <property type="term" value="P:negative regulation of transcription by RNA polymerase II"/>
    <property type="evidence" value="ECO:0007669"/>
    <property type="project" value="TreeGrafter"/>
</dbReference>
<keyword evidence="7" id="KW-0597">Phosphoprotein</keyword>
<dbReference type="CDD" id="cd23159">
    <property type="entry name" value="Prefoldin_URI1"/>
    <property type="match status" value="1"/>
</dbReference>
<dbReference type="FunFam" id="1.10.287.370:FF:000008">
    <property type="entry name" value="unconventional prefoldin RPB5 interactor 1"/>
    <property type="match status" value="1"/>
</dbReference>
<evidence type="ECO:0000256" key="4">
    <source>
        <dbReference type="ARBA" id="ARBA00004496"/>
    </source>
</evidence>
<evidence type="ECO:0000256" key="5">
    <source>
        <dbReference type="ARBA" id="ARBA00022490"/>
    </source>
</evidence>
<dbReference type="GO" id="GO:0003682">
    <property type="term" value="F:chromatin binding"/>
    <property type="evidence" value="ECO:0007669"/>
    <property type="project" value="TreeGrafter"/>
</dbReference>
<feature type="compositionally biased region" description="Basic and acidic residues" evidence="19">
    <location>
        <begin position="225"/>
        <end position="256"/>
    </location>
</feature>
<dbReference type="OrthoDB" id="21413at2759"/>
<keyword evidence="8" id="KW-0805">Transcription regulation</keyword>
<comment type="function">
    <text evidence="15">Plays a central role in maintaining S6K1 signaling and BAD phosphorylation under normal growth conditions thereby protecting cells from potential deleterious effects of sustained S6K1 signaling. The URI1-PPP1CC complex acts as a central component of a negative feedback mechanism that counteracts excessive S6K1 survival signaling to BAD in response to growth factors. Mediates inhibition of PPP1CC phosphatase activity in mitochondria. Coordinates the regulation of nutrient-sensitive gene expression availability in a mTOR-dependent manner. Seems to be a scaffolding protein able to assemble a prefoldin-like complex that contains PFDs and proteins with roles in transcription and ubiquitination.</text>
</comment>
<keyword evidence="12" id="KW-0650">Protein phosphatase inhibitor</keyword>
<evidence type="ECO:0000313" key="20">
    <source>
        <dbReference type="Ensembl" id="ENSLLEP00000026712.1"/>
    </source>
</evidence>
<dbReference type="Gene3D" id="1.10.287.370">
    <property type="match status" value="1"/>
</dbReference>
<dbReference type="InterPro" id="IPR052255">
    <property type="entry name" value="RNA_pol_II_subunit5-mediator"/>
</dbReference>
<feature type="region of interest" description="Disordered" evidence="19">
    <location>
        <begin position="304"/>
        <end position="334"/>
    </location>
</feature>
<comment type="subunit">
    <text evidence="16">Homodimer. Component of the PAQosome complex which is responsible for the biogenesis of several protein complexes and which consists of R2TP complex members RUVBL1, RUVBL2, RPAP3 and PIH1D1, URI complex members PFDN2, PFDN6, PDRG1, UXT and URI1 as well as ASDURF, POLR2E and DNAAF10/WDR92. Interacts with POLR2E/RPB5, RUVBL2 and RUVBL1. Interacts with PFDN2, PFDN4 and STAP1; the interactions are phosphorylation-dependent and occur in a growth-dependent manner in the mitochondrion. Interacts with UXT. Interacts with PPP1CC; the interaction is phosphorylation-dependent and occurs in a growth factor-dependent manner. Interacts (via the middle C-terminal region) with GTF2F1 and GTF2F2. Interacts with DMAP1. Interacts with TSC1 and TSC2. Interacts with PRPF8 and EFTUD2 in a ZNHIT2-dependent manner.</text>
</comment>
<dbReference type="Pfam" id="PF02996">
    <property type="entry name" value="Prefoldin"/>
    <property type="match status" value="1"/>
</dbReference>
<evidence type="ECO:0000256" key="10">
    <source>
        <dbReference type="ARBA" id="ARBA00023163"/>
    </source>
</evidence>
<gene>
    <name evidence="20" type="primary">URI1</name>
</gene>
<keyword evidence="21" id="KW-1185">Reference proteome</keyword>
<evidence type="ECO:0000256" key="11">
    <source>
        <dbReference type="ARBA" id="ARBA00023242"/>
    </source>
</evidence>
<dbReference type="PANTHER" id="PTHR15111:SF0">
    <property type="entry name" value="UNCONVENTIONAL PREFOLDIN RPB5 INTERACTOR 1"/>
    <property type="match status" value="1"/>
</dbReference>
<dbReference type="GO" id="GO:0003714">
    <property type="term" value="F:transcription corepressor activity"/>
    <property type="evidence" value="ECO:0007669"/>
    <property type="project" value="TreeGrafter"/>
</dbReference>
<evidence type="ECO:0000256" key="1">
    <source>
        <dbReference type="ARBA" id="ARBA00004123"/>
    </source>
</evidence>
<feature type="region of interest" description="Disordered" evidence="19">
    <location>
        <begin position="222"/>
        <end position="278"/>
    </location>
</feature>
<keyword evidence="6" id="KW-0678">Repressor</keyword>
<evidence type="ECO:0000256" key="2">
    <source>
        <dbReference type="ARBA" id="ARBA00004173"/>
    </source>
</evidence>
<evidence type="ECO:0000256" key="6">
    <source>
        <dbReference type="ARBA" id="ARBA00022491"/>
    </source>
</evidence>
<evidence type="ECO:0000256" key="17">
    <source>
        <dbReference type="ARBA" id="ARBA00078910"/>
    </source>
</evidence>
<keyword evidence="5" id="KW-0963">Cytoplasm</keyword>
<dbReference type="GO" id="GO:0004864">
    <property type="term" value="F:protein phosphatase inhibitor activity"/>
    <property type="evidence" value="ECO:0007669"/>
    <property type="project" value="UniProtKB-KW"/>
</dbReference>
<comment type="subcellular location">
    <subcellularLocation>
        <location evidence="3">Cell projection</location>
        <location evidence="3">Dendrite</location>
    </subcellularLocation>
    <subcellularLocation>
        <location evidence="4">Cytoplasm</location>
    </subcellularLocation>
    <subcellularLocation>
        <location evidence="2">Mitochondrion</location>
    </subcellularLocation>
    <subcellularLocation>
        <location evidence="1">Nucleus</location>
    </subcellularLocation>
</comment>
<keyword evidence="10" id="KW-0804">Transcription</keyword>